<sequence>MFQYFTKRCPHAAVRWLMKTGHPEAIVISDTDGNQLTEGVAVLNGWTEACSDIYNYPPQQDTRLIPDQK</sequence>
<evidence type="ECO:0000313" key="2">
    <source>
        <dbReference type="Proteomes" id="UP000828390"/>
    </source>
</evidence>
<protein>
    <submittedName>
        <fullName evidence="1">Uncharacterized protein</fullName>
    </submittedName>
</protein>
<comment type="caution">
    <text evidence="1">The sequence shown here is derived from an EMBL/GenBank/DDBJ whole genome shotgun (WGS) entry which is preliminary data.</text>
</comment>
<gene>
    <name evidence="1" type="ORF">DPMN_098351</name>
</gene>
<proteinExistence type="predicted"/>
<evidence type="ECO:0000313" key="1">
    <source>
        <dbReference type="EMBL" id="KAH3855782.1"/>
    </source>
</evidence>
<dbReference type="Proteomes" id="UP000828390">
    <property type="component" value="Unassembled WGS sequence"/>
</dbReference>
<organism evidence="1 2">
    <name type="scientific">Dreissena polymorpha</name>
    <name type="common">Zebra mussel</name>
    <name type="synonym">Mytilus polymorpha</name>
    <dbReference type="NCBI Taxonomy" id="45954"/>
    <lineage>
        <taxon>Eukaryota</taxon>
        <taxon>Metazoa</taxon>
        <taxon>Spiralia</taxon>
        <taxon>Lophotrochozoa</taxon>
        <taxon>Mollusca</taxon>
        <taxon>Bivalvia</taxon>
        <taxon>Autobranchia</taxon>
        <taxon>Heteroconchia</taxon>
        <taxon>Euheterodonta</taxon>
        <taxon>Imparidentia</taxon>
        <taxon>Neoheterodontei</taxon>
        <taxon>Myida</taxon>
        <taxon>Dreissenoidea</taxon>
        <taxon>Dreissenidae</taxon>
        <taxon>Dreissena</taxon>
    </lineage>
</organism>
<name>A0A9D4R6L5_DREPO</name>
<dbReference type="AlphaFoldDB" id="A0A9D4R6L5"/>
<dbReference type="EMBL" id="JAIWYP010000003">
    <property type="protein sequence ID" value="KAH3855782.1"/>
    <property type="molecule type" value="Genomic_DNA"/>
</dbReference>
<reference evidence="1" key="1">
    <citation type="journal article" date="2019" name="bioRxiv">
        <title>The Genome of the Zebra Mussel, Dreissena polymorpha: A Resource for Invasive Species Research.</title>
        <authorList>
            <person name="McCartney M.A."/>
            <person name="Auch B."/>
            <person name="Kono T."/>
            <person name="Mallez S."/>
            <person name="Zhang Y."/>
            <person name="Obille A."/>
            <person name="Becker A."/>
            <person name="Abrahante J.E."/>
            <person name="Garbe J."/>
            <person name="Badalamenti J.P."/>
            <person name="Herman A."/>
            <person name="Mangelson H."/>
            <person name="Liachko I."/>
            <person name="Sullivan S."/>
            <person name="Sone E.D."/>
            <person name="Koren S."/>
            <person name="Silverstein K.A.T."/>
            <person name="Beckman K.B."/>
            <person name="Gohl D.M."/>
        </authorList>
    </citation>
    <scope>NUCLEOTIDE SEQUENCE</scope>
    <source>
        <strain evidence="1">Duluth1</strain>
        <tissue evidence="1">Whole animal</tissue>
    </source>
</reference>
<reference evidence="1" key="2">
    <citation type="submission" date="2020-11" db="EMBL/GenBank/DDBJ databases">
        <authorList>
            <person name="McCartney M.A."/>
            <person name="Auch B."/>
            <person name="Kono T."/>
            <person name="Mallez S."/>
            <person name="Becker A."/>
            <person name="Gohl D.M."/>
            <person name="Silverstein K.A.T."/>
            <person name="Koren S."/>
            <person name="Bechman K.B."/>
            <person name="Herman A."/>
            <person name="Abrahante J.E."/>
            <person name="Garbe J."/>
        </authorList>
    </citation>
    <scope>NUCLEOTIDE SEQUENCE</scope>
    <source>
        <strain evidence="1">Duluth1</strain>
        <tissue evidence="1">Whole animal</tissue>
    </source>
</reference>
<keyword evidence="2" id="KW-1185">Reference proteome</keyword>
<accession>A0A9D4R6L5</accession>